<feature type="repeat" description="WD" evidence="3">
    <location>
        <begin position="551"/>
        <end position="592"/>
    </location>
</feature>
<proteinExistence type="predicted"/>
<dbReference type="PROSITE" id="PS50082">
    <property type="entry name" value="WD_REPEATS_2"/>
    <property type="match status" value="6"/>
</dbReference>
<feature type="repeat" description="WD" evidence="3">
    <location>
        <begin position="509"/>
        <end position="550"/>
    </location>
</feature>
<gene>
    <name evidence="7" type="ORF">TEA_027330</name>
</gene>
<organism evidence="7 8">
    <name type="scientific">Camellia sinensis var. sinensis</name>
    <name type="common">China tea</name>
    <dbReference type="NCBI Taxonomy" id="542762"/>
    <lineage>
        <taxon>Eukaryota</taxon>
        <taxon>Viridiplantae</taxon>
        <taxon>Streptophyta</taxon>
        <taxon>Embryophyta</taxon>
        <taxon>Tracheophyta</taxon>
        <taxon>Spermatophyta</taxon>
        <taxon>Magnoliopsida</taxon>
        <taxon>eudicotyledons</taxon>
        <taxon>Gunneridae</taxon>
        <taxon>Pentapetalae</taxon>
        <taxon>asterids</taxon>
        <taxon>Ericales</taxon>
        <taxon>Theaceae</taxon>
        <taxon>Camellia</taxon>
    </lineage>
</organism>
<dbReference type="GO" id="GO:0030621">
    <property type="term" value="F:U4 snRNA binding"/>
    <property type="evidence" value="ECO:0007669"/>
    <property type="project" value="TreeGrafter"/>
</dbReference>
<dbReference type="InterPro" id="IPR020472">
    <property type="entry name" value="WD40_PAC1"/>
</dbReference>
<keyword evidence="2" id="KW-0677">Repeat</keyword>
<evidence type="ECO:0000256" key="5">
    <source>
        <dbReference type="SAM" id="MobiDB-lite"/>
    </source>
</evidence>
<reference evidence="7 8" key="1">
    <citation type="journal article" date="2018" name="Proc. Natl. Acad. Sci. U.S.A.">
        <title>Draft genome sequence of Camellia sinensis var. sinensis provides insights into the evolution of the tea genome and tea quality.</title>
        <authorList>
            <person name="Wei C."/>
            <person name="Yang H."/>
            <person name="Wang S."/>
            <person name="Zhao J."/>
            <person name="Liu C."/>
            <person name="Gao L."/>
            <person name="Xia E."/>
            <person name="Lu Y."/>
            <person name="Tai Y."/>
            <person name="She G."/>
            <person name="Sun J."/>
            <person name="Cao H."/>
            <person name="Tong W."/>
            <person name="Gao Q."/>
            <person name="Li Y."/>
            <person name="Deng W."/>
            <person name="Jiang X."/>
            <person name="Wang W."/>
            <person name="Chen Q."/>
            <person name="Zhang S."/>
            <person name="Li H."/>
            <person name="Wu J."/>
            <person name="Wang P."/>
            <person name="Li P."/>
            <person name="Shi C."/>
            <person name="Zheng F."/>
            <person name="Jian J."/>
            <person name="Huang B."/>
            <person name="Shan D."/>
            <person name="Shi M."/>
            <person name="Fang C."/>
            <person name="Yue Y."/>
            <person name="Li F."/>
            <person name="Li D."/>
            <person name="Wei S."/>
            <person name="Han B."/>
            <person name="Jiang C."/>
            <person name="Yin Y."/>
            <person name="Xia T."/>
            <person name="Zhang Z."/>
            <person name="Bennetzen J.L."/>
            <person name="Zhao S."/>
            <person name="Wan X."/>
        </authorList>
    </citation>
    <scope>NUCLEOTIDE SEQUENCE [LARGE SCALE GENOMIC DNA]</scope>
    <source>
        <strain evidence="8">cv. Shuchazao</strain>
        <tissue evidence="7">Leaf</tissue>
    </source>
</reference>
<dbReference type="PRINTS" id="PR00320">
    <property type="entry name" value="GPROTEINBRPT"/>
</dbReference>
<dbReference type="CDD" id="cd00200">
    <property type="entry name" value="WD40"/>
    <property type="match status" value="1"/>
</dbReference>
<dbReference type="PROSITE" id="PS50294">
    <property type="entry name" value="WD_REPEATS_REGION"/>
    <property type="match status" value="6"/>
</dbReference>
<keyword evidence="4" id="KW-0175">Coiled coil</keyword>
<dbReference type="GO" id="GO:0000398">
    <property type="term" value="P:mRNA splicing, via spliceosome"/>
    <property type="evidence" value="ECO:0007669"/>
    <property type="project" value="TreeGrafter"/>
</dbReference>
<feature type="compositionally biased region" description="Basic and acidic residues" evidence="5">
    <location>
        <begin position="194"/>
        <end position="206"/>
    </location>
</feature>
<evidence type="ECO:0000313" key="8">
    <source>
        <dbReference type="Proteomes" id="UP000306102"/>
    </source>
</evidence>
<evidence type="ECO:0000256" key="1">
    <source>
        <dbReference type="ARBA" id="ARBA00022574"/>
    </source>
</evidence>
<dbReference type="GO" id="GO:0046540">
    <property type="term" value="C:U4/U6 x U5 tri-snRNP complex"/>
    <property type="evidence" value="ECO:0007669"/>
    <property type="project" value="TreeGrafter"/>
</dbReference>
<dbReference type="FunFam" id="2.130.10.10:FF:000689">
    <property type="entry name" value="U4/U6 small nuclear ribonucleoprotein PRP4-like protein"/>
    <property type="match status" value="1"/>
</dbReference>
<accession>A0A4S4EG44</accession>
<dbReference type="InterPro" id="IPR019775">
    <property type="entry name" value="WD40_repeat_CS"/>
</dbReference>
<dbReference type="Proteomes" id="UP000306102">
    <property type="component" value="Unassembled WGS sequence"/>
</dbReference>
<dbReference type="InterPro" id="IPR014906">
    <property type="entry name" value="PRP4-like"/>
</dbReference>
<dbReference type="Pfam" id="PF00400">
    <property type="entry name" value="WD40"/>
    <property type="match status" value="7"/>
</dbReference>
<dbReference type="PANTHER" id="PTHR19846:SF0">
    <property type="entry name" value="PRE-MRNA PROCESSING FACTOR 4"/>
    <property type="match status" value="1"/>
</dbReference>
<dbReference type="SUPFAM" id="SSF50978">
    <property type="entry name" value="WD40 repeat-like"/>
    <property type="match status" value="1"/>
</dbReference>
<dbReference type="PROSITE" id="PS00678">
    <property type="entry name" value="WD_REPEATS_1"/>
    <property type="match status" value="3"/>
</dbReference>
<dbReference type="PANTHER" id="PTHR19846">
    <property type="entry name" value="WD40 REPEAT PROTEIN"/>
    <property type="match status" value="1"/>
</dbReference>
<dbReference type="SMART" id="SM00320">
    <property type="entry name" value="WD40"/>
    <property type="match status" value="7"/>
</dbReference>
<keyword evidence="8" id="KW-1185">Reference proteome</keyword>
<protein>
    <recommendedName>
        <fullName evidence="6">Pre-mRNA processing factor 4 (PRP4)-like domain-containing protein</fullName>
    </recommendedName>
</protein>
<dbReference type="InterPro" id="IPR001680">
    <property type="entry name" value="WD40_rpt"/>
</dbReference>
<feature type="repeat" description="WD" evidence="3">
    <location>
        <begin position="636"/>
        <end position="677"/>
    </location>
</feature>
<feature type="repeat" description="WD" evidence="3">
    <location>
        <begin position="593"/>
        <end position="635"/>
    </location>
</feature>
<evidence type="ECO:0000256" key="3">
    <source>
        <dbReference type="PROSITE-ProRule" id="PRU00221"/>
    </source>
</evidence>
<dbReference type="InterPro" id="IPR015943">
    <property type="entry name" value="WD40/YVTN_repeat-like_dom_sf"/>
</dbReference>
<dbReference type="SUPFAM" id="SSF158230">
    <property type="entry name" value="PRP4-like"/>
    <property type="match status" value="1"/>
</dbReference>
<dbReference type="Pfam" id="PF08799">
    <property type="entry name" value="PRP4"/>
    <property type="match status" value="1"/>
</dbReference>
<dbReference type="STRING" id="542762.A0A4S4EG44"/>
<sequence length="681" mass="74969">MAFPVTYRCPKVVSISEPLVPSESFSPAGWGDAEVDVKKATNSSLENKGNLKTQIRCVYCCVAQINLKRHLFFLKVAVELGIMEVDEENSVSTSVTDPSAAVIEDQTTNSAIDLIPIQPVQPIAPIPTIPPIITPPVVPPIAPIPTIVPIITPPIVPPIAPIPTVNPSIPRPLASLPVRPPILKPPQPQNGEVRPSDSDSDHDDSGPNRTTAGSAAEYEISEQSKQVRERQEKAMQELLMKRRAAALAVPTNDMAVRARLRRLGEPITLFGEREMERRDRLRMLMAKLDAEGQLDRLMKAHEDEEAAASVTKEEAEDDIQYPFFTEGSKALLQARGEIAKYSVVRAALRLQRARRRRDDPDEDLDAEVDWALRQAGSLVLDCSEIGDDRPLSGCSFSRDGKMLATCASSGVAKIWSMPQVRKVCTLKGHTERLTDVAFSPMDNYISTGSADRTAKLWNAEGSLLKTFGGHLDRLARIAFHPSGKYLGTASYDKTWRLWDIDTGEELLLQEGHSRSVYGISFHHDGSLAATCGLDALARVWDLRSGRSILALEGHVKPVLSVSFSPNGYHLATGCEDNTCRIWDLRKRKSLYIIPAHANIISQVKFEPQEGYFLVTASYDTTAKVWSSRDFKPVKTLSGHEAQVTSLDVVGDGQCIATVSRDRTIKLWSSKSNGKEKAMDID</sequence>
<evidence type="ECO:0000259" key="6">
    <source>
        <dbReference type="SMART" id="SM00500"/>
    </source>
</evidence>
<dbReference type="SMART" id="SM00500">
    <property type="entry name" value="SFM"/>
    <property type="match status" value="1"/>
</dbReference>
<dbReference type="InterPro" id="IPR036322">
    <property type="entry name" value="WD40_repeat_dom_sf"/>
</dbReference>
<dbReference type="InterPro" id="IPR036285">
    <property type="entry name" value="PRP4-like_sf"/>
</dbReference>
<feature type="domain" description="Pre-mRNA processing factor 4 (PRP4)-like" evidence="6">
    <location>
        <begin position="251"/>
        <end position="304"/>
    </location>
</feature>
<dbReference type="GO" id="GO:0017070">
    <property type="term" value="F:U6 snRNA binding"/>
    <property type="evidence" value="ECO:0007669"/>
    <property type="project" value="TreeGrafter"/>
</dbReference>
<keyword evidence="1 3" id="KW-0853">WD repeat</keyword>
<feature type="repeat" description="WD" evidence="3">
    <location>
        <begin position="426"/>
        <end position="458"/>
    </location>
</feature>
<feature type="compositionally biased region" description="Pro residues" evidence="5">
    <location>
        <begin position="178"/>
        <end position="188"/>
    </location>
</feature>
<dbReference type="Gene3D" id="4.10.280.110">
    <property type="entry name" value="Pre-mRNA processing factor 4 domain"/>
    <property type="match status" value="1"/>
</dbReference>
<feature type="repeat" description="WD" evidence="3">
    <location>
        <begin position="467"/>
        <end position="508"/>
    </location>
</feature>
<dbReference type="Gene3D" id="2.130.10.10">
    <property type="entry name" value="YVTN repeat-like/Quinoprotein amine dehydrogenase"/>
    <property type="match status" value="2"/>
</dbReference>
<feature type="coiled-coil region" evidence="4">
    <location>
        <begin position="287"/>
        <end position="318"/>
    </location>
</feature>
<feature type="region of interest" description="Disordered" evidence="5">
    <location>
        <begin position="176"/>
        <end position="233"/>
    </location>
</feature>
<dbReference type="EMBL" id="SDRB02005081">
    <property type="protein sequence ID" value="THG14785.1"/>
    <property type="molecule type" value="Genomic_DNA"/>
</dbReference>
<name>A0A4S4EG44_CAMSN</name>
<evidence type="ECO:0000313" key="7">
    <source>
        <dbReference type="EMBL" id="THG14785.1"/>
    </source>
</evidence>
<evidence type="ECO:0000256" key="4">
    <source>
        <dbReference type="SAM" id="Coils"/>
    </source>
</evidence>
<comment type="caution">
    <text evidence="7">The sequence shown here is derived from an EMBL/GenBank/DDBJ whole genome shotgun (WGS) entry which is preliminary data.</text>
</comment>
<evidence type="ECO:0000256" key="2">
    <source>
        <dbReference type="ARBA" id="ARBA00022737"/>
    </source>
</evidence>
<dbReference type="AlphaFoldDB" id="A0A4S4EG44"/>